<dbReference type="Proteomes" id="UP000830835">
    <property type="component" value="Unassembled WGS sequence"/>
</dbReference>
<feature type="domain" description="CsbD-like" evidence="3">
    <location>
        <begin position="5"/>
        <end position="57"/>
    </location>
</feature>
<dbReference type="RefSeq" id="WP_244350059.1">
    <property type="nucleotide sequence ID" value="NZ_JAFIRA010000015.1"/>
</dbReference>
<dbReference type="Pfam" id="PF05532">
    <property type="entry name" value="CsbD"/>
    <property type="match status" value="1"/>
</dbReference>
<accession>A0ABT0CAH4</accession>
<proteinExistence type="inferred from homology"/>
<reference evidence="4" key="1">
    <citation type="submission" date="2021-02" db="EMBL/GenBank/DDBJ databases">
        <title>The CRISPR/cas machinery reduction and long-range gene transfer in the hot spring cyanobacterium Synechococcus.</title>
        <authorList>
            <person name="Dvorak P."/>
            <person name="Jahodarova E."/>
            <person name="Hasler P."/>
            <person name="Poulickova A."/>
        </authorList>
    </citation>
    <scope>NUCLEOTIDE SEQUENCE</scope>
    <source>
        <strain evidence="4">Rupite</strain>
    </source>
</reference>
<comment type="similarity">
    <text evidence="1">Belongs to the UPF0337 (CsbD) family.</text>
</comment>
<evidence type="ECO:0000313" key="5">
    <source>
        <dbReference type="Proteomes" id="UP000830835"/>
    </source>
</evidence>
<dbReference type="EMBL" id="JAFIRA010000015">
    <property type="protein sequence ID" value="MCJ2542782.1"/>
    <property type="molecule type" value="Genomic_DNA"/>
</dbReference>
<dbReference type="SUPFAM" id="SSF69047">
    <property type="entry name" value="Hypothetical protein YjbJ"/>
    <property type="match status" value="1"/>
</dbReference>
<organism evidence="4 5">
    <name type="scientific">Thermostichus vulcanus str. 'Rupite'</name>
    <dbReference type="NCBI Taxonomy" id="2813851"/>
    <lineage>
        <taxon>Bacteria</taxon>
        <taxon>Bacillati</taxon>
        <taxon>Cyanobacteriota</taxon>
        <taxon>Cyanophyceae</taxon>
        <taxon>Thermostichales</taxon>
        <taxon>Thermostichaceae</taxon>
        <taxon>Thermostichus</taxon>
    </lineage>
</organism>
<evidence type="ECO:0000256" key="1">
    <source>
        <dbReference type="ARBA" id="ARBA00009129"/>
    </source>
</evidence>
<dbReference type="Gene3D" id="1.10.1470.10">
    <property type="entry name" value="YjbJ"/>
    <property type="match status" value="1"/>
</dbReference>
<gene>
    <name evidence="4" type="ORF">JX360_07655</name>
</gene>
<evidence type="ECO:0000259" key="3">
    <source>
        <dbReference type="Pfam" id="PF05532"/>
    </source>
</evidence>
<dbReference type="InterPro" id="IPR036629">
    <property type="entry name" value="YjbJ_sf"/>
</dbReference>
<name>A0ABT0CAH4_THEVL</name>
<dbReference type="InterPro" id="IPR008462">
    <property type="entry name" value="CsbD"/>
</dbReference>
<feature type="region of interest" description="Disordered" evidence="2">
    <location>
        <begin position="30"/>
        <end position="51"/>
    </location>
</feature>
<sequence length="64" mass="6817">MGIENRIEAAAKNIEGKIQEAVGELTGDEKQKLEGQAKQAEASAQHAKEDVKDAVKEGIDNLLG</sequence>
<evidence type="ECO:0000313" key="4">
    <source>
        <dbReference type="EMBL" id="MCJ2542782.1"/>
    </source>
</evidence>
<keyword evidence="5" id="KW-1185">Reference proteome</keyword>
<evidence type="ECO:0000256" key="2">
    <source>
        <dbReference type="SAM" id="MobiDB-lite"/>
    </source>
</evidence>
<comment type="caution">
    <text evidence="4">The sequence shown here is derived from an EMBL/GenBank/DDBJ whole genome shotgun (WGS) entry which is preliminary data.</text>
</comment>
<protein>
    <submittedName>
        <fullName evidence="4">CsbD family protein</fullName>
    </submittedName>
</protein>